<keyword evidence="1" id="KW-0472">Membrane</keyword>
<organism evidence="3 4">
    <name type="scientific">Saprolegnia parasitica (strain CBS 223.65)</name>
    <dbReference type="NCBI Taxonomy" id="695850"/>
    <lineage>
        <taxon>Eukaryota</taxon>
        <taxon>Sar</taxon>
        <taxon>Stramenopiles</taxon>
        <taxon>Oomycota</taxon>
        <taxon>Saprolegniomycetes</taxon>
        <taxon>Saprolegniales</taxon>
        <taxon>Saprolegniaceae</taxon>
        <taxon>Saprolegnia</taxon>
    </lineage>
</organism>
<reference evidence="3 4" key="1">
    <citation type="journal article" date="2013" name="PLoS Genet.">
        <title>Distinctive expansion of potential virulence genes in the genome of the oomycete fish pathogen Saprolegnia parasitica.</title>
        <authorList>
            <person name="Jiang R.H."/>
            <person name="de Bruijn I."/>
            <person name="Haas B.J."/>
            <person name="Belmonte R."/>
            <person name="Lobach L."/>
            <person name="Christie J."/>
            <person name="van den Ackerveken G."/>
            <person name="Bottin A."/>
            <person name="Bulone V."/>
            <person name="Diaz-Moreno S.M."/>
            <person name="Dumas B."/>
            <person name="Fan L."/>
            <person name="Gaulin E."/>
            <person name="Govers F."/>
            <person name="Grenville-Briggs L.J."/>
            <person name="Horner N.R."/>
            <person name="Levin J.Z."/>
            <person name="Mammella M."/>
            <person name="Meijer H.J."/>
            <person name="Morris P."/>
            <person name="Nusbaum C."/>
            <person name="Oome S."/>
            <person name="Phillips A.J."/>
            <person name="van Rooyen D."/>
            <person name="Rzeszutek E."/>
            <person name="Saraiva M."/>
            <person name="Secombes C.J."/>
            <person name="Seidl M.F."/>
            <person name="Snel B."/>
            <person name="Stassen J.H."/>
            <person name="Sykes S."/>
            <person name="Tripathy S."/>
            <person name="van den Berg H."/>
            <person name="Vega-Arreguin J.C."/>
            <person name="Wawra S."/>
            <person name="Young S.K."/>
            <person name="Zeng Q."/>
            <person name="Dieguez-Uribeondo J."/>
            <person name="Russ C."/>
            <person name="Tyler B.M."/>
            <person name="van West P."/>
        </authorList>
    </citation>
    <scope>NUCLEOTIDE SEQUENCE [LARGE SCALE GENOMIC DNA]</scope>
    <source>
        <strain evidence="3 4">CBS 223.65</strain>
    </source>
</reference>
<name>A0A067CI54_SAPPC</name>
<feature type="transmembrane region" description="Helical" evidence="1">
    <location>
        <begin position="296"/>
        <end position="318"/>
    </location>
</feature>
<feature type="signal peptide" evidence="2">
    <location>
        <begin position="1"/>
        <end position="17"/>
    </location>
</feature>
<keyword evidence="4" id="KW-1185">Reference proteome</keyword>
<dbReference type="Gene3D" id="1.10.239.10">
    <property type="entry name" value="Elicitin domain"/>
    <property type="match status" value="1"/>
</dbReference>
<dbReference type="InterPro" id="IPR036470">
    <property type="entry name" value="Elicitin_sf"/>
</dbReference>
<dbReference type="KEGG" id="spar:SPRG_05746"/>
<accession>A0A067CI54</accession>
<feature type="chain" id="PRO_5001637780" description="FZ domain-containing protein" evidence="2">
    <location>
        <begin position="18"/>
        <end position="319"/>
    </location>
</feature>
<dbReference type="Proteomes" id="UP000030745">
    <property type="component" value="Unassembled WGS sequence"/>
</dbReference>
<dbReference type="RefSeq" id="XP_012200420.1">
    <property type="nucleotide sequence ID" value="XM_012345030.1"/>
</dbReference>
<protein>
    <recommendedName>
        <fullName evidence="5">FZ domain-containing protein</fullName>
    </recommendedName>
</protein>
<dbReference type="SUPFAM" id="SSF48647">
    <property type="entry name" value="Fungal elicitin"/>
    <property type="match status" value="1"/>
</dbReference>
<evidence type="ECO:0000256" key="2">
    <source>
        <dbReference type="SAM" id="SignalP"/>
    </source>
</evidence>
<keyword evidence="2" id="KW-0732">Signal</keyword>
<dbReference type="VEuPathDB" id="FungiDB:SPRG_05746"/>
<dbReference type="GeneID" id="24128129"/>
<keyword evidence="1" id="KW-1133">Transmembrane helix</keyword>
<dbReference type="EMBL" id="KK583209">
    <property type="protein sequence ID" value="KDO28875.1"/>
    <property type="molecule type" value="Genomic_DNA"/>
</dbReference>
<evidence type="ECO:0000313" key="3">
    <source>
        <dbReference type="EMBL" id="KDO28875.1"/>
    </source>
</evidence>
<proteinExistence type="predicted"/>
<dbReference type="AlphaFoldDB" id="A0A067CI54"/>
<keyword evidence="1" id="KW-0812">Transmembrane</keyword>
<evidence type="ECO:0000256" key="1">
    <source>
        <dbReference type="SAM" id="Phobius"/>
    </source>
</evidence>
<gene>
    <name evidence="3" type="ORF">SPRG_05746</name>
</gene>
<sequence>MKLILATALAIASAASAANCTLAQLTAMSDLLATNVTAACATSLKMNTTISTAMGNPYGVCQPACATDLNSLSSGLPVCAETAPIAEGIAQISQMCTSLANPTTNGGPCTAGDMMTHLAVFQTPMWANCSTAMNATMESITPTSPEAIQTLCASATCTAFLSSMEKRLPNCVVAGDISKNAVNIKSTFQSMFGCTRAAVGAPCTMIDMVTVLTTTKTPVWANCSTFLKLPEGATIDKVMPKDDATSLPAGFCTSTCPQYLLSMVKSFPPCTIDGKNISDPTELYTLCPNVKPDKSGAATISVFTWSYAVVLVMAVVVLF</sequence>
<dbReference type="GO" id="GO:0005576">
    <property type="term" value="C:extracellular region"/>
    <property type="evidence" value="ECO:0007669"/>
    <property type="project" value="InterPro"/>
</dbReference>
<evidence type="ECO:0000313" key="4">
    <source>
        <dbReference type="Proteomes" id="UP000030745"/>
    </source>
</evidence>
<evidence type="ECO:0008006" key="5">
    <source>
        <dbReference type="Google" id="ProtNLM"/>
    </source>
</evidence>